<dbReference type="Proteomes" id="UP000324800">
    <property type="component" value="Unassembled WGS sequence"/>
</dbReference>
<evidence type="ECO:0000256" key="5">
    <source>
        <dbReference type="ARBA" id="ARBA00035693"/>
    </source>
</evidence>
<evidence type="ECO:0000256" key="6">
    <source>
        <dbReference type="SAM" id="MobiDB-lite"/>
    </source>
</evidence>
<dbReference type="GO" id="GO:0005813">
    <property type="term" value="C:centrosome"/>
    <property type="evidence" value="ECO:0007669"/>
    <property type="project" value="UniProtKB-SubCell"/>
</dbReference>
<evidence type="ECO:0000256" key="1">
    <source>
        <dbReference type="ARBA" id="ARBA00004300"/>
    </source>
</evidence>
<evidence type="ECO:0000313" key="8">
    <source>
        <dbReference type="Proteomes" id="UP000324800"/>
    </source>
</evidence>
<dbReference type="GO" id="GO:0005881">
    <property type="term" value="C:cytoplasmic microtubule"/>
    <property type="evidence" value="ECO:0007669"/>
    <property type="project" value="TreeGrafter"/>
</dbReference>
<dbReference type="InterPro" id="IPR029358">
    <property type="entry name" value="CFAP96"/>
</dbReference>
<comment type="subcellular location">
    <subcellularLocation>
        <location evidence="1">Cytoplasm</location>
        <location evidence="1">Cytoskeleton</location>
        <location evidence="1">Microtubule organizing center</location>
        <location evidence="1">Centrosome</location>
    </subcellularLocation>
</comment>
<dbReference type="PANTHER" id="PTHR31144">
    <property type="entry name" value="UPF0602 PROTEIN C4ORF47"/>
    <property type="match status" value="1"/>
</dbReference>
<comment type="similarity">
    <text evidence="4">Belongs to the CFAP96 family.</text>
</comment>
<reference evidence="7 8" key="1">
    <citation type="submission" date="2019-03" db="EMBL/GenBank/DDBJ databases">
        <title>Single cell metagenomics reveals metabolic interactions within the superorganism composed of flagellate Streblomastix strix and complex community of Bacteroidetes bacteria on its surface.</title>
        <authorList>
            <person name="Treitli S.C."/>
            <person name="Kolisko M."/>
            <person name="Husnik F."/>
            <person name="Keeling P."/>
            <person name="Hampl V."/>
        </authorList>
    </citation>
    <scope>NUCLEOTIDE SEQUENCE [LARGE SCALE GENOMIC DNA]</scope>
    <source>
        <strain evidence="7">ST1C</strain>
    </source>
</reference>
<dbReference type="PANTHER" id="PTHR31144:SF1">
    <property type="entry name" value="UPF0602 PROTEIN C4ORF47"/>
    <property type="match status" value="1"/>
</dbReference>
<proteinExistence type="inferred from homology"/>
<evidence type="ECO:0000256" key="3">
    <source>
        <dbReference type="ARBA" id="ARBA00023212"/>
    </source>
</evidence>
<keyword evidence="3" id="KW-0206">Cytoskeleton</keyword>
<feature type="compositionally biased region" description="Basic and acidic residues" evidence="6">
    <location>
        <begin position="238"/>
        <end position="251"/>
    </location>
</feature>
<evidence type="ECO:0000256" key="4">
    <source>
        <dbReference type="ARBA" id="ARBA00035656"/>
    </source>
</evidence>
<dbReference type="EMBL" id="SNRW01000750">
    <property type="protein sequence ID" value="KAA6399449.1"/>
    <property type="molecule type" value="Genomic_DNA"/>
</dbReference>
<evidence type="ECO:0000313" key="7">
    <source>
        <dbReference type="EMBL" id="KAA6399449.1"/>
    </source>
</evidence>
<organism evidence="7 8">
    <name type="scientific">Streblomastix strix</name>
    <dbReference type="NCBI Taxonomy" id="222440"/>
    <lineage>
        <taxon>Eukaryota</taxon>
        <taxon>Metamonada</taxon>
        <taxon>Preaxostyla</taxon>
        <taxon>Oxymonadida</taxon>
        <taxon>Streblomastigidae</taxon>
        <taxon>Streblomastix</taxon>
    </lineage>
</organism>
<dbReference type="OrthoDB" id="284540at2759"/>
<keyword evidence="2" id="KW-0963">Cytoplasm</keyword>
<dbReference type="AlphaFoldDB" id="A0A5J4WZ10"/>
<feature type="region of interest" description="Disordered" evidence="6">
    <location>
        <begin position="238"/>
        <end position="262"/>
    </location>
</feature>
<protein>
    <recommendedName>
        <fullName evidence="5">Cilia-and flagella-associated protein 96</fullName>
    </recommendedName>
</protein>
<dbReference type="Pfam" id="PF15239">
    <property type="entry name" value="CFAP96-like"/>
    <property type="match status" value="1"/>
</dbReference>
<sequence length="363" mass="40931">MTRSSSVPTKKQKSEIEENLSPYLCNGEPYIDNWDMVLMAQNWKNKQFEVKYDKKGRLNDATIGPFKTLASGQPWVPMVNISRSGVEPKSIQDNPFVRPKPTQLPVGKGQDYGCFHKFTYSYNPDHEDGMKPKQRHIVPSGPAAGINKNFYTNPPKQGGFGYSHNLIGGFEYGYEPDPYGGDRSKTEPWKPRAPEVPFLGMSGPPLLFDAKSVFQPVPSAEEKEEALAQQRALMEKEVERRERLRREKERQQAQSDGVVGSGSMLMTTSRLKQLQHTPIKQQIGIIPFKPSSPAKKGYNKTIQRFPEYTCGADKEREYQYLNAGSSKYFVPSGISTLAVPTPSIKQMHEVRSKHVGMVKSPKQ</sequence>
<gene>
    <name evidence="7" type="ORF">EZS28_005021</name>
</gene>
<accession>A0A5J4WZ10</accession>
<name>A0A5J4WZ10_9EUKA</name>
<evidence type="ECO:0000256" key="2">
    <source>
        <dbReference type="ARBA" id="ARBA00022490"/>
    </source>
</evidence>
<comment type="caution">
    <text evidence="7">The sequence shown here is derived from an EMBL/GenBank/DDBJ whole genome shotgun (WGS) entry which is preliminary data.</text>
</comment>